<evidence type="ECO:0000313" key="2">
    <source>
        <dbReference type="Proteomes" id="UP001281761"/>
    </source>
</evidence>
<evidence type="ECO:0000313" key="1">
    <source>
        <dbReference type="EMBL" id="KAK2955267.1"/>
    </source>
</evidence>
<gene>
    <name evidence="1" type="ORF">BLNAU_9819</name>
</gene>
<comment type="caution">
    <text evidence="1">The sequence shown here is derived from an EMBL/GenBank/DDBJ whole genome shotgun (WGS) entry which is preliminary data.</text>
</comment>
<proteinExistence type="predicted"/>
<sequence>MNGSLRMVTSFGLGSLDICPPDERHRVDETIVQELLVKLVESLLHSLLARDLRGINEFLASDIRLLAIVTIDRSTDCLPKKEVRECGCGGEGGECGHHRARLGERIRIVPADETKR</sequence>
<keyword evidence="2" id="KW-1185">Reference proteome</keyword>
<accession>A0ABQ9XUV7</accession>
<name>A0ABQ9XUV7_9EUKA</name>
<protein>
    <submittedName>
        <fullName evidence="1">Uncharacterized protein</fullName>
    </submittedName>
</protein>
<reference evidence="1 2" key="1">
    <citation type="journal article" date="2022" name="bioRxiv">
        <title>Genomics of Preaxostyla Flagellates Illuminates Evolutionary Transitions and the Path Towards Mitochondrial Loss.</title>
        <authorList>
            <person name="Novak L.V.F."/>
            <person name="Treitli S.C."/>
            <person name="Pyrih J."/>
            <person name="Halakuc P."/>
            <person name="Pipaliya S.V."/>
            <person name="Vacek V."/>
            <person name="Brzon O."/>
            <person name="Soukal P."/>
            <person name="Eme L."/>
            <person name="Dacks J.B."/>
            <person name="Karnkowska A."/>
            <person name="Elias M."/>
            <person name="Hampl V."/>
        </authorList>
    </citation>
    <scope>NUCLEOTIDE SEQUENCE [LARGE SCALE GENOMIC DNA]</scope>
    <source>
        <strain evidence="1">NAU3</strain>
        <tissue evidence="1">Gut</tissue>
    </source>
</reference>
<dbReference type="EMBL" id="JARBJD010000069">
    <property type="protein sequence ID" value="KAK2955267.1"/>
    <property type="molecule type" value="Genomic_DNA"/>
</dbReference>
<dbReference type="Proteomes" id="UP001281761">
    <property type="component" value="Unassembled WGS sequence"/>
</dbReference>
<organism evidence="1 2">
    <name type="scientific">Blattamonas nauphoetae</name>
    <dbReference type="NCBI Taxonomy" id="2049346"/>
    <lineage>
        <taxon>Eukaryota</taxon>
        <taxon>Metamonada</taxon>
        <taxon>Preaxostyla</taxon>
        <taxon>Oxymonadida</taxon>
        <taxon>Blattamonas</taxon>
    </lineage>
</organism>